<proteinExistence type="predicted"/>
<reference evidence="2 3" key="1">
    <citation type="journal article" date="2024" name="Nat. Commun.">
        <title>Phylogenomics reveals the evolutionary origins of lichenization in chlorophyte algae.</title>
        <authorList>
            <person name="Puginier C."/>
            <person name="Libourel C."/>
            <person name="Otte J."/>
            <person name="Skaloud P."/>
            <person name="Haon M."/>
            <person name="Grisel S."/>
            <person name="Petersen M."/>
            <person name="Berrin J.G."/>
            <person name="Delaux P.M."/>
            <person name="Dal Grande F."/>
            <person name="Keller J."/>
        </authorList>
    </citation>
    <scope>NUCLEOTIDE SEQUENCE [LARGE SCALE GENOMIC DNA]</scope>
    <source>
        <strain evidence="2 3">SAG 2036</strain>
    </source>
</reference>
<feature type="chain" id="PRO_5043385283" evidence="1">
    <location>
        <begin position="18"/>
        <end position="108"/>
    </location>
</feature>
<sequence length="108" mass="11306">MAYLAVLACLAVGIAIGTSDQQSFDTIPALAASTPDLAHFEAAIMSSGLAGKFFAMCSPLSSVQLHTSSDSAYLVLLSRRQSVVDIINAVLLPPTPEFTDFIPSDTQS</sequence>
<dbReference type="Proteomes" id="UP001465755">
    <property type="component" value="Unassembled WGS sequence"/>
</dbReference>
<evidence type="ECO:0000256" key="1">
    <source>
        <dbReference type="SAM" id="SignalP"/>
    </source>
</evidence>
<accession>A0AAW1Q3U4</accession>
<comment type="caution">
    <text evidence="2">The sequence shown here is derived from an EMBL/GenBank/DDBJ whole genome shotgun (WGS) entry which is preliminary data.</text>
</comment>
<evidence type="ECO:0000313" key="3">
    <source>
        <dbReference type="Proteomes" id="UP001465755"/>
    </source>
</evidence>
<organism evidence="2 3">
    <name type="scientific">Symbiochloris irregularis</name>
    <dbReference type="NCBI Taxonomy" id="706552"/>
    <lineage>
        <taxon>Eukaryota</taxon>
        <taxon>Viridiplantae</taxon>
        <taxon>Chlorophyta</taxon>
        <taxon>core chlorophytes</taxon>
        <taxon>Trebouxiophyceae</taxon>
        <taxon>Trebouxiales</taxon>
        <taxon>Trebouxiaceae</taxon>
        <taxon>Symbiochloris</taxon>
    </lineage>
</organism>
<keyword evidence="3" id="KW-1185">Reference proteome</keyword>
<dbReference type="EMBL" id="JALJOQ010000001">
    <property type="protein sequence ID" value="KAK9814874.1"/>
    <property type="molecule type" value="Genomic_DNA"/>
</dbReference>
<evidence type="ECO:0000313" key="2">
    <source>
        <dbReference type="EMBL" id="KAK9814874.1"/>
    </source>
</evidence>
<gene>
    <name evidence="2" type="ORF">WJX73_001005</name>
</gene>
<feature type="signal peptide" evidence="1">
    <location>
        <begin position="1"/>
        <end position="17"/>
    </location>
</feature>
<name>A0AAW1Q3U4_9CHLO</name>
<dbReference type="AlphaFoldDB" id="A0AAW1Q3U4"/>
<protein>
    <submittedName>
        <fullName evidence="2">Uncharacterized protein</fullName>
    </submittedName>
</protein>
<keyword evidence="1" id="KW-0732">Signal</keyword>